<evidence type="ECO:0000256" key="2">
    <source>
        <dbReference type="SAM" id="MobiDB-lite"/>
    </source>
</evidence>
<feature type="coiled-coil region" evidence="1">
    <location>
        <begin position="217"/>
        <end position="293"/>
    </location>
</feature>
<dbReference type="AlphaFoldDB" id="A0A7R9CT84"/>
<name>A0A7R9CT84_TIMCR</name>
<evidence type="ECO:0000313" key="3">
    <source>
        <dbReference type="EMBL" id="CAD7400594.1"/>
    </source>
</evidence>
<evidence type="ECO:0008006" key="4">
    <source>
        <dbReference type="Google" id="ProtNLM"/>
    </source>
</evidence>
<sequence>MTTASPPQNLNSMDKIEVSGESDLNTRAEPSTNKPEGDSELIDLVDEVNDGENESVDIMDDNIHYVKDVNDETGQVVDDEPLIEWDDVELLFLKTSYDKLHLADIKYAPSEEKVNSLLDIVMLKEERDWLKEELVNMDGQCVHEKHVKLMHSEFCKERGFVDMKCQEIKELGFKLQKLNISVQKEELKYESKTESLGLLEDNISELKTKISRTKGINTQIQNNFNEDSKRLQSLEGEIDASRSKYVKLKADMNKMKVELEKVKAVEKQELPQLKMKHKSIDELKLRLSEVNERYCQQMGKKETISMRLKCSEVEQKNAIVNQIQYERDKEKVAALLSIAIAHYNSEQQNVKEIQSQYHNLMVIKANMPRNDKRMKEQRRKLIEEIERIKQNIIQENKAASHDTELLKAMVKEVSIVQSMVPGAPPTASLVSTRSILSARPLSEKCDH</sequence>
<accession>A0A7R9CT84</accession>
<feature type="compositionally biased region" description="Polar residues" evidence="2">
    <location>
        <begin position="1"/>
        <end position="12"/>
    </location>
</feature>
<organism evidence="3">
    <name type="scientific">Timema cristinae</name>
    <name type="common">Walking stick</name>
    <dbReference type="NCBI Taxonomy" id="61476"/>
    <lineage>
        <taxon>Eukaryota</taxon>
        <taxon>Metazoa</taxon>
        <taxon>Ecdysozoa</taxon>
        <taxon>Arthropoda</taxon>
        <taxon>Hexapoda</taxon>
        <taxon>Insecta</taxon>
        <taxon>Pterygota</taxon>
        <taxon>Neoptera</taxon>
        <taxon>Polyneoptera</taxon>
        <taxon>Phasmatodea</taxon>
        <taxon>Timematodea</taxon>
        <taxon>Timematoidea</taxon>
        <taxon>Timematidae</taxon>
        <taxon>Timema</taxon>
    </lineage>
</organism>
<dbReference type="EMBL" id="OC318109">
    <property type="protein sequence ID" value="CAD7400594.1"/>
    <property type="molecule type" value="Genomic_DNA"/>
</dbReference>
<proteinExistence type="predicted"/>
<gene>
    <name evidence="3" type="ORF">TCEB3V08_LOCUS5596</name>
</gene>
<protein>
    <recommendedName>
        <fullName evidence="4">DUF4201 domain-containing protein</fullName>
    </recommendedName>
</protein>
<evidence type="ECO:0000256" key="1">
    <source>
        <dbReference type="SAM" id="Coils"/>
    </source>
</evidence>
<feature type="region of interest" description="Disordered" evidence="2">
    <location>
        <begin position="1"/>
        <end position="40"/>
    </location>
</feature>
<feature type="compositionally biased region" description="Polar residues" evidence="2">
    <location>
        <begin position="22"/>
        <end position="34"/>
    </location>
</feature>
<reference evidence="3" key="1">
    <citation type="submission" date="2020-11" db="EMBL/GenBank/DDBJ databases">
        <authorList>
            <person name="Tran Van P."/>
        </authorList>
    </citation>
    <scope>NUCLEOTIDE SEQUENCE</scope>
</reference>
<feature type="coiled-coil region" evidence="1">
    <location>
        <begin position="371"/>
        <end position="402"/>
    </location>
</feature>
<keyword evidence="1" id="KW-0175">Coiled coil</keyword>